<proteinExistence type="inferred from homology"/>
<dbReference type="GO" id="GO:0055085">
    <property type="term" value="P:transmembrane transport"/>
    <property type="evidence" value="ECO:0007669"/>
    <property type="project" value="InterPro"/>
</dbReference>
<evidence type="ECO:0000256" key="4">
    <source>
        <dbReference type="ARBA" id="ARBA00022692"/>
    </source>
</evidence>
<dbReference type="Pfam" id="PF00528">
    <property type="entry name" value="BPD_transp_1"/>
    <property type="match status" value="1"/>
</dbReference>
<keyword evidence="2 7" id="KW-0813">Transport</keyword>
<feature type="transmembrane region" description="Helical" evidence="7">
    <location>
        <begin position="190"/>
        <end position="218"/>
    </location>
</feature>
<feature type="domain" description="ABC transmembrane type-1" evidence="8">
    <location>
        <begin position="71"/>
        <end position="260"/>
    </location>
</feature>
<dbReference type="GO" id="GO:0005886">
    <property type="term" value="C:plasma membrane"/>
    <property type="evidence" value="ECO:0007669"/>
    <property type="project" value="UniProtKB-SubCell"/>
</dbReference>
<keyword evidence="6 7" id="KW-0472">Membrane</keyword>
<evidence type="ECO:0000256" key="3">
    <source>
        <dbReference type="ARBA" id="ARBA00022475"/>
    </source>
</evidence>
<dbReference type="Proteomes" id="UP000311605">
    <property type="component" value="Unassembled WGS sequence"/>
</dbReference>
<evidence type="ECO:0000256" key="1">
    <source>
        <dbReference type="ARBA" id="ARBA00004651"/>
    </source>
</evidence>
<dbReference type="PROSITE" id="PS50928">
    <property type="entry name" value="ABC_TM1"/>
    <property type="match status" value="1"/>
</dbReference>
<evidence type="ECO:0000256" key="2">
    <source>
        <dbReference type="ARBA" id="ARBA00022448"/>
    </source>
</evidence>
<feature type="transmembrane region" description="Helical" evidence="7">
    <location>
        <begin position="12"/>
        <end position="30"/>
    </location>
</feature>
<reference evidence="9 10" key="1">
    <citation type="submission" date="2019-06" db="EMBL/GenBank/DDBJ databases">
        <title>The draft genome of Rhizobium smilacinae PTYR-5.</title>
        <authorList>
            <person name="Liu L."/>
            <person name="Li L."/>
            <person name="Zhang X."/>
        </authorList>
    </citation>
    <scope>NUCLEOTIDE SEQUENCE [LARGE SCALE GENOMIC DNA]</scope>
    <source>
        <strain evidence="9 10">PTYR-5</strain>
    </source>
</reference>
<comment type="subcellular location">
    <subcellularLocation>
        <location evidence="1 7">Cell membrane</location>
        <topology evidence="1 7">Multi-pass membrane protein</topology>
    </subcellularLocation>
</comment>
<sequence length="268" mass="28594">MRFFVVSLPCGWLLAVMLASIGSSIVAPYAPNAIDLAARLQPPIGFGGNWSHILGTDNLGRDTLSRLLHAGQTSFLIAIIATLVGAAIGTTVGFLAAYFRGVVEEVIVALVDFQAAVPFFIVALAIIAAFGASTVTIAVLLCLFGWERYARVARAIAISVSERDYVNAAQLYGAHPLRIYLRHILPNTQAVLMVNLAVNFSEVILLESTLSFLGLGVQPPNASLGAMLNFGREYLSDAWWMAAAPGGVIFISILAVTALSEFLRRSEA</sequence>
<keyword evidence="3" id="KW-1003">Cell membrane</keyword>
<dbReference type="PANTHER" id="PTHR43386">
    <property type="entry name" value="OLIGOPEPTIDE TRANSPORT SYSTEM PERMEASE PROTEIN APPC"/>
    <property type="match status" value="1"/>
</dbReference>
<dbReference type="InterPro" id="IPR000515">
    <property type="entry name" value="MetI-like"/>
</dbReference>
<dbReference type="Gene3D" id="1.10.3720.10">
    <property type="entry name" value="MetI-like"/>
    <property type="match status" value="1"/>
</dbReference>
<keyword evidence="5 7" id="KW-1133">Transmembrane helix</keyword>
<name>A0A5C4XTF8_9HYPH</name>
<feature type="transmembrane region" description="Helical" evidence="7">
    <location>
        <begin position="238"/>
        <end position="259"/>
    </location>
</feature>
<keyword evidence="10" id="KW-1185">Reference proteome</keyword>
<gene>
    <name evidence="9" type="ORF">FHP24_03460</name>
</gene>
<feature type="transmembrane region" description="Helical" evidence="7">
    <location>
        <begin position="75"/>
        <end position="99"/>
    </location>
</feature>
<evidence type="ECO:0000313" key="9">
    <source>
        <dbReference type="EMBL" id="TNM66709.1"/>
    </source>
</evidence>
<accession>A0A5C4XTF8</accession>
<dbReference type="OrthoDB" id="9766870at2"/>
<evidence type="ECO:0000256" key="5">
    <source>
        <dbReference type="ARBA" id="ARBA00022989"/>
    </source>
</evidence>
<comment type="caution">
    <text evidence="9">The sequence shown here is derived from an EMBL/GenBank/DDBJ whole genome shotgun (WGS) entry which is preliminary data.</text>
</comment>
<dbReference type="InterPro" id="IPR050366">
    <property type="entry name" value="BP-dependent_transpt_permease"/>
</dbReference>
<feature type="transmembrane region" description="Helical" evidence="7">
    <location>
        <begin position="119"/>
        <end position="146"/>
    </location>
</feature>
<dbReference type="EMBL" id="VDMN01000001">
    <property type="protein sequence ID" value="TNM66709.1"/>
    <property type="molecule type" value="Genomic_DNA"/>
</dbReference>
<dbReference type="PANTHER" id="PTHR43386:SF25">
    <property type="entry name" value="PEPTIDE ABC TRANSPORTER PERMEASE PROTEIN"/>
    <property type="match status" value="1"/>
</dbReference>
<keyword evidence="4 7" id="KW-0812">Transmembrane</keyword>
<dbReference type="InterPro" id="IPR035906">
    <property type="entry name" value="MetI-like_sf"/>
</dbReference>
<evidence type="ECO:0000256" key="7">
    <source>
        <dbReference type="RuleBase" id="RU363032"/>
    </source>
</evidence>
<comment type="similarity">
    <text evidence="7">Belongs to the binding-protein-dependent transport system permease family.</text>
</comment>
<dbReference type="CDD" id="cd06261">
    <property type="entry name" value="TM_PBP2"/>
    <property type="match status" value="1"/>
</dbReference>
<organism evidence="9 10">
    <name type="scientific">Aliirhizobium smilacinae</name>
    <dbReference type="NCBI Taxonomy" id="1395944"/>
    <lineage>
        <taxon>Bacteria</taxon>
        <taxon>Pseudomonadati</taxon>
        <taxon>Pseudomonadota</taxon>
        <taxon>Alphaproteobacteria</taxon>
        <taxon>Hyphomicrobiales</taxon>
        <taxon>Rhizobiaceae</taxon>
        <taxon>Aliirhizobium</taxon>
    </lineage>
</organism>
<dbReference type="SUPFAM" id="SSF161098">
    <property type="entry name" value="MetI-like"/>
    <property type="match status" value="1"/>
</dbReference>
<dbReference type="AlphaFoldDB" id="A0A5C4XTF8"/>
<protein>
    <submittedName>
        <fullName evidence="9">ABC transporter permease</fullName>
    </submittedName>
</protein>
<evidence type="ECO:0000256" key="6">
    <source>
        <dbReference type="ARBA" id="ARBA00023136"/>
    </source>
</evidence>
<evidence type="ECO:0000259" key="8">
    <source>
        <dbReference type="PROSITE" id="PS50928"/>
    </source>
</evidence>
<evidence type="ECO:0000313" key="10">
    <source>
        <dbReference type="Proteomes" id="UP000311605"/>
    </source>
</evidence>